<keyword evidence="5" id="KW-1185">Reference proteome</keyword>
<protein>
    <submittedName>
        <fullName evidence="4">Uncharacterized protein</fullName>
    </submittedName>
</protein>
<proteinExistence type="predicted"/>
<dbReference type="GO" id="GO:0005680">
    <property type="term" value="C:anaphase-promoting complex"/>
    <property type="evidence" value="ECO:0007669"/>
    <property type="project" value="TreeGrafter"/>
</dbReference>
<dbReference type="GO" id="GO:1905786">
    <property type="term" value="P:positive regulation of anaphase-promoting complex-dependent catabolic process"/>
    <property type="evidence" value="ECO:0007669"/>
    <property type="project" value="TreeGrafter"/>
</dbReference>
<keyword evidence="2" id="KW-0677">Repeat</keyword>
<dbReference type="PANTHER" id="PTHR19918:SF43">
    <property type="entry name" value="CELL DIVISION CYCLE 20.2, COFACTOR OF APC COMPLEX-LIKE ISOFORM X2"/>
    <property type="match status" value="1"/>
</dbReference>
<dbReference type="InterPro" id="IPR036322">
    <property type="entry name" value="WD40_repeat_dom_sf"/>
</dbReference>
<sequence length="357" mass="39240">MDRPEQKWWISPPPFRHDGVCRRLCSPHSRGLAFVSDSCFFLIFGCGLKGDRFIPSRSGMDLDQARCSLTMRLNEAPKSGSLAFSTSPKILDAPNLVDDYYLNLMDWGSKNILALALGDSLYLWNATSGDVEDVAWSSDGRTLAVGFTDSTVQIWDTAAARQKYICSELAVLLRQVRVLRGHRDRVSSLSWNCNLLSSGSRDASIINHDVCGLRWSAGGNLLASGGNDNRVARPLSGGAGPRMVPHQPNLLASGGGTADRSIKFWNTQAGSCATTVDTGSQVCALEWNRHRSEILSAHGFSRNQLSLWSYPSMLKVGDMNGHSNRVLHLSQTLRFWKVFGPPQSSGPSFSMNRSFIR</sequence>
<feature type="repeat" description="WD" evidence="3">
    <location>
        <begin position="124"/>
        <end position="165"/>
    </location>
</feature>
<gene>
    <name evidence="4" type="ORF">SI7747_13016141</name>
</gene>
<evidence type="ECO:0000256" key="1">
    <source>
        <dbReference type="ARBA" id="ARBA00022574"/>
    </source>
</evidence>
<reference evidence="4 5" key="1">
    <citation type="submission" date="2019-12" db="EMBL/GenBank/DDBJ databases">
        <authorList>
            <person name="Scholz U."/>
            <person name="Mascher M."/>
            <person name="Fiebig A."/>
        </authorList>
    </citation>
    <scope>NUCLEOTIDE SEQUENCE</scope>
</reference>
<dbReference type="AlphaFoldDB" id="A0A7I8JHX7"/>
<dbReference type="EMBL" id="CACRZD030000013">
    <property type="protein sequence ID" value="CAA6669738.1"/>
    <property type="molecule type" value="Genomic_DNA"/>
</dbReference>
<keyword evidence="1 3" id="KW-0853">WD repeat</keyword>
<dbReference type="GO" id="GO:0031145">
    <property type="term" value="P:anaphase-promoting complex-dependent catabolic process"/>
    <property type="evidence" value="ECO:0007669"/>
    <property type="project" value="TreeGrafter"/>
</dbReference>
<dbReference type="GO" id="GO:1990757">
    <property type="term" value="F:ubiquitin ligase activator activity"/>
    <property type="evidence" value="ECO:0007669"/>
    <property type="project" value="TreeGrafter"/>
</dbReference>
<evidence type="ECO:0000256" key="2">
    <source>
        <dbReference type="ARBA" id="ARBA00022737"/>
    </source>
</evidence>
<dbReference type="PANTHER" id="PTHR19918">
    <property type="entry name" value="CELL DIVISION CYCLE 20 CDC20 FIZZY -RELATED"/>
    <property type="match status" value="1"/>
</dbReference>
<evidence type="ECO:0000313" key="5">
    <source>
        <dbReference type="Proteomes" id="UP001189122"/>
    </source>
</evidence>
<dbReference type="InterPro" id="IPR001680">
    <property type="entry name" value="WD40_rpt"/>
</dbReference>
<dbReference type="Pfam" id="PF00400">
    <property type="entry name" value="WD40"/>
    <property type="match status" value="3"/>
</dbReference>
<accession>A0A7I8JHX7</accession>
<evidence type="ECO:0000313" key="4">
    <source>
        <dbReference type="EMBL" id="CAA2630495.1"/>
    </source>
</evidence>
<dbReference type="PROSITE" id="PS50294">
    <property type="entry name" value="WD_REPEATS_REGION"/>
    <property type="match status" value="1"/>
</dbReference>
<dbReference type="SMART" id="SM00320">
    <property type="entry name" value="WD40"/>
    <property type="match status" value="3"/>
</dbReference>
<dbReference type="SUPFAM" id="SSF50978">
    <property type="entry name" value="WD40 repeat-like"/>
    <property type="match status" value="1"/>
</dbReference>
<dbReference type="GO" id="GO:0010997">
    <property type="term" value="F:anaphase-promoting complex binding"/>
    <property type="evidence" value="ECO:0007669"/>
    <property type="project" value="InterPro"/>
</dbReference>
<dbReference type="InterPro" id="IPR015943">
    <property type="entry name" value="WD40/YVTN_repeat-like_dom_sf"/>
</dbReference>
<organism evidence="4">
    <name type="scientific">Spirodela intermedia</name>
    <name type="common">Intermediate duckweed</name>
    <dbReference type="NCBI Taxonomy" id="51605"/>
    <lineage>
        <taxon>Eukaryota</taxon>
        <taxon>Viridiplantae</taxon>
        <taxon>Streptophyta</taxon>
        <taxon>Embryophyta</taxon>
        <taxon>Tracheophyta</taxon>
        <taxon>Spermatophyta</taxon>
        <taxon>Magnoliopsida</taxon>
        <taxon>Liliopsida</taxon>
        <taxon>Araceae</taxon>
        <taxon>Lemnoideae</taxon>
        <taxon>Spirodela</taxon>
    </lineage>
</organism>
<dbReference type="Proteomes" id="UP001189122">
    <property type="component" value="Unassembled WGS sequence"/>
</dbReference>
<dbReference type="EMBL" id="LR743600">
    <property type="protein sequence ID" value="CAA2630495.1"/>
    <property type="molecule type" value="Genomic_DNA"/>
</dbReference>
<dbReference type="PROSITE" id="PS50082">
    <property type="entry name" value="WD_REPEATS_2"/>
    <property type="match status" value="1"/>
</dbReference>
<name>A0A7I8JHX7_SPIIN</name>
<dbReference type="InterPro" id="IPR033010">
    <property type="entry name" value="Cdc20/Fizzy"/>
</dbReference>
<evidence type="ECO:0000256" key="3">
    <source>
        <dbReference type="PROSITE-ProRule" id="PRU00221"/>
    </source>
</evidence>
<dbReference type="Gene3D" id="2.130.10.10">
    <property type="entry name" value="YVTN repeat-like/Quinoprotein amine dehydrogenase"/>
    <property type="match status" value="2"/>
</dbReference>